<reference evidence="8 9" key="1">
    <citation type="journal article" date="2009" name="Stand. Genomic Sci.">
        <title>Complete genome sequence of Desulfotomaculum acetoxidans type strain (5575).</title>
        <authorList>
            <person name="Spring S."/>
            <person name="Lapidus A."/>
            <person name="Schroder M."/>
            <person name="Gleim D."/>
            <person name="Sims D."/>
            <person name="Meincke L."/>
            <person name="Glavina Del Rio T."/>
            <person name="Tice H."/>
            <person name="Copeland A."/>
            <person name="Cheng J.F."/>
            <person name="Lucas S."/>
            <person name="Chen F."/>
            <person name="Nolan M."/>
            <person name="Bruce D."/>
            <person name="Goodwin L."/>
            <person name="Pitluck S."/>
            <person name="Ivanova N."/>
            <person name="Mavromatis K."/>
            <person name="Mikhailova N."/>
            <person name="Pati A."/>
            <person name="Chen A."/>
            <person name="Palaniappan K."/>
            <person name="Land M."/>
            <person name="Hauser L."/>
            <person name="Chang Y.J."/>
            <person name="Jeffries C.D."/>
            <person name="Chain P."/>
            <person name="Saunders E."/>
            <person name="Brettin T."/>
            <person name="Detter J.C."/>
            <person name="Goker M."/>
            <person name="Bristow J."/>
            <person name="Eisen J.A."/>
            <person name="Markowitz V."/>
            <person name="Hugenholtz P."/>
            <person name="Kyrpides N.C."/>
            <person name="Klenk H.P."/>
            <person name="Han C."/>
        </authorList>
    </citation>
    <scope>NUCLEOTIDE SEQUENCE [LARGE SCALE GENOMIC DNA]</scope>
    <source>
        <strain evidence="9">ATCC 49208 / DSM 771 / VKM B-1644</strain>
    </source>
</reference>
<dbReference type="KEGG" id="dae:Dtox_2839"/>
<dbReference type="HOGENOM" id="CLU_007383_14_0_9"/>
<comment type="cofactor">
    <cofactor evidence="2">
        <name>NADP(+)</name>
        <dbReference type="ChEBI" id="CHEBI:58349"/>
    </cofactor>
</comment>
<evidence type="ECO:0000256" key="3">
    <source>
        <dbReference type="ARBA" id="ARBA00009263"/>
    </source>
</evidence>
<dbReference type="Gene3D" id="3.40.50.720">
    <property type="entry name" value="NAD(P)-binding Rossmann-like Domain"/>
    <property type="match status" value="1"/>
</dbReference>
<dbReference type="RefSeq" id="WP_015758297.1">
    <property type="nucleotide sequence ID" value="NC_013216.1"/>
</dbReference>
<dbReference type="Gene3D" id="3.90.25.10">
    <property type="entry name" value="UDP-galactose 4-epimerase, domain 1"/>
    <property type="match status" value="1"/>
</dbReference>
<protein>
    <recommendedName>
        <fullName evidence="4">GDP-mannose 4,6-dehydratase</fullName>
        <ecNumber evidence="4">4.2.1.47</ecNumber>
    </recommendedName>
</protein>
<dbReference type="OrthoDB" id="9779041at2"/>
<comment type="catalytic activity">
    <reaction evidence="1">
        <text>GDP-alpha-D-mannose = GDP-4-dehydro-alpha-D-rhamnose + H2O</text>
        <dbReference type="Rhea" id="RHEA:23820"/>
        <dbReference type="ChEBI" id="CHEBI:15377"/>
        <dbReference type="ChEBI" id="CHEBI:57527"/>
        <dbReference type="ChEBI" id="CHEBI:57964"/>
        <dbReference type="EC" id="4.2.1.47"/>
    </reaction>
</comment>
<dbReference type="InterPro" id="IPR036291">
    <property type="entry name" value="NAD(P)-bd_dom_sf"/>
</dbReference>
<evidence type="ECO:0000313" key="8">
    <source>
        <dbReference type="EMBL" id="ACV63604.1"/>
    </source>
</evidence>
<dbReference type="STRING" id="485916.Dtox_2839"/>
<dbReference type="GO" id="GO:0042351">
    <property type="term" value="P:'de novo' GDP-L-fucose biosynthetic process"/>
    <property type="evidence" value="ECO:0007669"/>
    <property type="project" value="TreeGrafter"/>
</dbReference>
<evidence type="ECO:0000259" key="7">
    <source>
        <dbReference type="Pfam" id="PF16363"/>
    </source>
</evidence>
<dbReference type="InterPro" id="IPR016040">
    <property type="entry name" value="NAD(P)-bd_dom"/>
</dbReference>
<gene>
    <name evidence="8" type="ordered locus">Dtox_2839</name>
</gene>
<dbReference type="InterPro" id="IPR006368">
    <property type="entry name" value="GDP_Man_deHydtase"/>
</dbReference>
<evidence type="ECO:0000256" key="4">
    <source>
        <dbReference type="ARBA" id="ARBA00011989"/>
    </source>
</evidence>
<dbReference type="Proteomes" id="UP000002217">
    <property type="component" value="Chromosome"/>
</dbReference>
<feature type="domain" description="NAD(P)-binding" evidence="7">
    <location>
        <begin position="5"/>
        <end position="312"/>
    </location>
</feature>
<name>C8W1Y3_DESAS</name>
<evidence type="ECO:0000256" key="2">
    <source>
        <dbReference type="ARBA" id="ARBA00001937"/>
    </source>
</evidence>
<keyword evidence="9" id="KW-1185">Reference proteome</keyword>
<keyword evidence="5" id="KW-0456">Lyase</keyword>
<proteinExistence type="inferred from homology"/>
<evidence type="ECO:0000256" key="6">
    <source>
        <dbReference type="ARBA" id="ARBA00059383"/>
    </source>
</evidence>
<sequence>MKKALITGISGQDGSYLAELLLEKGYEVHGIIRHISFEDTGYRLSNIAHIQDKIFLHGASLENQLSLYKVVKEVQPDECYHLAARSFVSYGLDESSILTTNFNGTHHLLEAICEIVPSCRVYFAGSSEMFGYAGTSPQNEFTPFYPRSMYGISKLAGYHLVNIYRKRYGIFICTGILYNHESPRRGFEFVTRKITSTAAKIKMGFKIKLILGNLEARRDWGYAPDYVRAMWMMLQQDTPDDYIVATGRTNSVKDFVDITFKMLNLNYKDYVVTDQRFYRSGEEVPLCGDSQKIRSRLGWKTTKLLTEIIEEMVQEDLKAEGLRCDYGSRIIRS</sequence>
<dbReference type="SUPFAM" id="SSF51735">
    <property type="entry name" value="NAD(P)-binding Rossmann-fold domains"/>
    <property type="match status" value="1"/>
</dbReference>
<dbReference type="Pfam" id="PF16363">
    <property type="entry name" value="GDP_Man_Dehyd"/>
    <property type="match status" value="1"/>
</dbReference>
<accession>C8W1Y3</accession>
<evidence type="ECO:0000313" key="9">
    <source>
        <dbReference type="Proteomes" id="UP000002217"/>
    </source>
</evidence>
<dbReference type="AlphaFoldDB" id="C8W1Y3"/>
<dbReference type="CDD" id="cd05260">
    <property type="entry name" value="GDP_MD_SDR_e"/>
    <property type="match status" value="1"/>
</dbReference>
<dbReference type="PANTHER" id="PTHR43715:SF1">
    <property type="entry name" value="GDP-MANNOSE 4,6 DEHYDRATASE"/>
    <property type="match status" value="1"/>
</dbReference>
<comment type="similarity">
    <text evidence="3">Belongs to the NAD(P)-dependent epimerase/dehydratase family. GDP-mannose 4,6-dehydratase subfamily.</text>
</comment>
<comment type="function">
    <text evidence="6">Catalyzes the conversion of GDP-D-mannose to GDP-4-dehydro-6-deoxy-D-mannose.</text>
</comment>
<dbReference type="eggNOG" id="COG1089">
    <property type="taxonomic scope" value="Bacteria"/>
</dbReference>
<evidence type="ECO:0000256" key="1">
    <source>
        <dbReference type="ARBA" id="ARBA00000188"/>
    </source>
</evidence>
<dbReference type="EMBL" id="CP001720">
    <property type="protein sequence ID" value="ACV63604.1"/>
    <property type="molecule type" value="Genomic_DNA"/>
</dbReference>
<evidence type="ECO:0000256" key="5">
    <source>
        <dbReference type="ARBA" id="ARBA00023239"/>
    </source>
</evidence>
<dbReference type="FunFam" id="3.40.50.720:FF:000924">
    <property type="entry name" value="GDP-mannose 4,6 dehydratase"/>
    <property type="match status" value="1"/>
</dbReference>
<dbReference type="GO" id="GO:0008446">
    <property type="term" value="F:GDP-mannose 4,6-dehydratase activity"/>
    <property type="evidence" value="ECO:0007669"/>
    <property type="project" value="UniProtKB-EC"/>
</dbReference>
<dbReference type="EC" id="4.2.1.47" evidence="4"/>
<organism evidence="8 9">
    <name type="scientific">Desulfofarcimen acetoxidans (strain ATCC 49208 / DSM 771 / KCTC 5769 / VKM B-1644 / 5575)</name>
    <name type="common">Desulfotomaculum acetoxidans</name>
    <dbReference type="NCBI Taxonomy" id="485916"/>
    <lineage>
        <taxon>Bacteria</taxon>
        <taxon>Bacillati</taxon>
        <taxon>Bacillota</taxon>
        <taxon>Clostridia</taxon>
        <taxon>Eubacteriales</taxon>
        <taxon>Peptococcaceae</taxon>
        <taxon>Desulfofarcimen</taxon>
    </lineage>
</organism>
<dbReference type="PANTHER" id="PTHR43715">
    <property type="entry name" value="GDP-MANNOSE 4,6-DEHYDRATASE"/>
    <property type="match status" value="1"/>
</dbReference>